<organism evidence="2 4">
    <name type="scientific">Rhizophagus clarus</name>
    <dbReference type="NCBI Taxonomy" id="94130"/>
    <lineage>
        <taxon>Eukaryota</taxon>
        <taxon>Fungi</taxon>
        <taxon>Fungi incertae sedis</taxon>
        <taxon>Mucoromycota</taxon>
        <taxon>Glomeromycotina</taxon>
        <taxon>Glomeromycetes</taxon>
        <taxon>Glomerales</taxon>
        <taxon>Glomeraceae</taxon>
        <taxon>Rhizophagus</taxon>
    </lineage>
</organism>
<reference evidence="2 4" key="1">
    <citation type="submission" date="2017-11" db="EMBL/GenBank/DDBJ databases">
        <title>The genome of Rhizophagus clarus HR1 reveals common genetic basis of auxotrophy among arbuscular mycorrhizal fungi.</title>
        <authorList>
            <person name="Kobayashi Y."/>
        </authorList>
    </citation>
    <scope>NUCLEOTIDE SEQUENCE [LARGE SCALE GENOMIC DNA]</scope>
    <source>
        <strain evidence="2 4">HR1</strain>
    </source>
</reference>
<proteinExistence type="predicted"/>
<evidence type="ECO:0000256" key="1">
    <source>
        <dbReference type="SAM" id="MobiDB-lite"/>
    </source>
</evidence>
<feature type="compositionally biased region" description="Basic residues" evidence="1">
    <location>
        <begin position="88"/>
        <end position="100"/>
    </location>
</feature>
<evidence type="ECO:0000313" key="3">
    <source>
        <dbReference type="EMBL" id="GET00978.1"/>
    </source>
</evidence>
<feature type="region of interest" description="Disordered" evidence="1">
    <location>
        <begin position="66"/>
        <end position="127"/>
    </location>
</feature>
<reference evidence="3" key="2">
    <citation type="submission" date="2019-10" db="EMBL/GenBank/DDBJ databases">
        <title>Conservation and host-specific expression of non-tandemly repeated heterogenous ribosome RNA gene in arbuscular mycorrhizal fungi.</title>
        <authorList>
            <person name="Maeda T."/>
            <person name="Kobayashi Y."/>
            <person name="Nakagawa T."/>
            <person name="Ezawa T."/>
            <person name="Yamaguchi K."/>
            <person name="Bino T."/>
            <person name="Nishimoto Y."/>
            <person name="Shigenobu S."/>
            <person name="Kawaguchi M."/>
        </authorList>
    </citation>
    <scope>NUCLEOTIDE SEQUENCE</scope>
    <source>
        <strain evidence="3">HR1</strain>
    </source>
</reference>
<sequence>MSAKLSLLNLHLRLLPSKVESFIDKTKKEFKEVVNREDCSEEDVPLDYDLIFSNPRVDLYSFDEETETTQNEVMSEPEYLDNNDDSKKQKKKTMYNRVKKRIIDQLSTTSTKDKIKSKEPKPSDLSSNRVTLVKEIRVHVYCEEENENL</sequence>
<dbReference type="EMBL" id="BLAL01000297">
    <property type="protein sequence ID" value="GET00978.1"/>
    <property type="molecule type" value="Genomic_DNA"/>
</dbReference>
<feature type="compositionally biased region" description="Basic and acidic residues" evidence="1">
    <location>
        <begin position="111"/>
        <end position="122"/>
    </location>
</feature>
<name>A0A2Z6RBD7_9GLOM</name>
<evidence type="ECO:0000313" key="4">
    <source>
        <dbReference type="Proteomes" id="UP000247702"/>
    </source>
</evidence>
<dbReference type="Proteomes" id="UP000247702">
    <property type="component" value="Unassembled WGS sequence"/>
</dbReference>
<keyword evidence="4" id="KW-1185">Reference proteome</keyword>
<comment type="caution">
    <text evidence="2">The sequence shown here is derived from an EMBL/GenBank/DDBJ whole genome shotgun (WGS) entry which is preliminary data.</text>
</comment>
<dbReference type="EMBL" id="BEXD01001668">
    <property type="protein sequence ID" value="GBB95234.1"/>
    <property type="molecule type" value="Genomic_DNA"/>
</dbReference>
<protein>
    <submittedName>
        <fullName evidence="2">Uncharacterized protein</fullName>
    </submittedName>
</protein>
<evidence type="ECO:0000313" key="2">
    <source>
        <dbReference type="EMBL" id="GBB95234.1"/>
    </source>
</evidence>
<dbReference type="AlphaFoldDB" id="A0A2Z6RBD7"/>
<dbReference type="Proteomes" id="UP000615446">
    <property type="component" value="Unassembled WGS sequence"/>
</dbReference>
<dbReference type="OrthoDB" id="2353263at2759"/>
<accession>A0A2Z6RBD7</accession>
<gene>
    <name evidence="3" type="ORF">RCL2_002741400</name>
    <name evidence="2" type="ORF">RclHR1_00250032</name>
</gene>